<dbReference type="CDD" id="cd05466">
    <property type="entry name" value="PBP2_LTTR_substrate"/>
    <property type="match status" value="1"/>
</dbReference>
<feature type="compositionally biased region" description="Low complexity" evidence="5">
    <location>
        <begin position="306"/>
        <end position="315"/>
    </location>
</feature>
<keyword evidence="8" id="KW-1185">Reference proteome</keyword>
<protein>
    <submittedName>
        <fullName evidence="7">LysR family transcriptional regulator</fullName>
    </submittedName>
</protein>
<dbReference type="PRINTS" id="PR00039">
    <property type="entry name" value="HTHLYSR"/>
</dbReference>
<dbReference type="Gene3D" id="1.10.10.10">
    <property type="entry name" value="Winged helix-like DNA-binding domain superfamily/Winged helix DNA-binding domain"/>
    <property type="match status" value="1"/>
</dbReference>
<reference evidence="7 8" key="1">
    <citation type="submission" date="2022-04" db="EMBL/GenBank/DDBJ databases">
        <title>Streptomyces sp. nov. LCR6-01 isolated from Lichen of Dirinaria sp.</title>
        <authorList>
            <person name="Kanchanasin P."/>
            <person name="Tanasupawat S."/>
            <person name="Phongsopitanun W."/>
        </authorList>
    </citation>
    <scope>NUCLEOTIDE SEQUENCE [LARGE SCALE GENOMIC DNA]</scope>
    <source>
        <strain evidence="7 8">LCR6-01</strain>
    </source>
</reference>
<dbReference type="PANTHER" id="PTHR30126:SF40">
    <property type="entry name" value="HTH-TYPE TRANSCRIPTIONAL REGULATOR GLTR"/>
    <property type="match status" value="1"/>
</dbReference>
<dbReference type="InterPro" id="IPR036388">
    <property type="entry name" value="WH-like_DNA-bd_sf"/>
</dbReference>
<keyword evidence="3" id="KW-0238">DNA-binding</keyword>
<dbReference type="InterPro" id="IPR005119">
    <property type="entry name" value="LysR_subst-bd"/>
</dbReference>
<evidence type="ECO:0000256" key="3">
    <source>
        <dbReference type="ARBA" id="ARBA00023125"/>
    </source>
</evidence>
<evidence type="ECO:0000313" key="8">
    <source>
        <dbReference type="Proteomes" id="UP001522868"/>
    </source>
</evidence>
<feature type="domain" description="HTH lysR-type" evidence="6">
    <location>
        <begin position="1"/>
        <end position="58"/>
    </location>
</feature>
<dbReference type="InterPro" id="IPR036390">
    <property type="entry name" value="WH_DNA-bd_sf"/>
</dbReference>
<dbReference type="SUPFAM" id="SSF53850">
    <property type="entry name" value="Periplasmic binding protein-like II"/>
    <property type="match status" value="1"/>
</dbReference>
<comment type="similarity">
    <text evidence="1">Belongs to the LysR transcriptional regulatory family.</text>
</comment>
<organism evidence="7 8">
    <name type="scientific">Streptomyces lichenis</name>
    <dbReference type="NCBI Taxonomy" id="2306967"/>
    <lineage>
        <taxon>Bacteria</taxon>
        <taxon>Bacillati</taxon>
        <taxon>Actinomycetota</taxon>
        <taxon>Actinomycetes</taxon>
        <taxon>Kitasatosporales</taxon>
        <taxon>Streptomycetaceae</taxon>
        <taxon>Streptomyces</taxon>
    </lineage>
</organism>
<sequence length="340" mass="36607">MNIKHLTAFLAVAESASFTQAAHRLGLTQPTVTARIKTLEESVGTLLFHRTGIGARLTPAGLRLHGYATRIVRLSEFARQEMADDADRSPLTVGSAEGLTTFRLLPLVEHMHLRHPGGALSFQPLDGDPAALIRAERLDCAFYVDISTGSDEAGAPETGQRADADVRLRRLCREPLSLVAHPGHPLAATTPLRTEDLLGEAVLRSHHPDGPQLAFERLRAGAAGGATGGVLPLGPLEAVKRGVGDGMGIALLPTVTVLEELRSGRLCRLAWQPPFSAYAWCAWRADLDTDPLFRSLLDTAVRLVEEQAPQRAPAATRPPPPRPTGPRRVPRPTGLLRSSR</sequence>
<feature type="region of interest" description="Disordered" evidence="5">
    <location>
        <begin position="305"/>
        <end position="340"/>
    </location>
</feature>
<feature type="compositionally biased region" description="Low complexity" evidence="5">
    <location>
        <begin position="331"/>
        <end position="340"/>
    </location>
</feature>
<dbReference type="Pfam" id="PF00126">
    <property type="entry name" value="HTH_1"/>
    <property type="match status" value="1"/>
</dbReference>
<gene>
    <name evidence="7" type="ORF">M1O15_01005</name>
</gene>
<evidence type="ECO:0000256" key="2">
    <source>
        <dbReference type="ARBA" id="ARBA00023015"/>
    </source>
</evidence>
<name>A0ABT0I3X6_9ACTN</name>
<evidence type="ECO:0000256" key="5">
    <source>
        <dbReference type="SAM" id="MobiDB-lite"/>
    </source>
</evidence>
<comment type="caution">
    <text evidence="7">The sequence shown here is derived from an EMBL/GenBank/DDBJ whole genome shotgun (WGS) entry which is preliminary data.</text>
</comment>
<accession>A0ABT0I3X6</accession>
<proteinExistence type="inferred from homology"/>
<dbReference type="RefSeq" id="WP_248631206.1">
    <property type="nucleotide sequence ID" value="NZ_JALPTH010000001.1"/>
</dbReference>
<dbReference type="PROSITE" id="PS50931">
    <property type="entry name" value="HTH_LYSR"/>
    <property type="match status" value="1"/>
</dbReference>
<dbReference type="InterPro" id="IPR000847">
    <property type="entry name" value="LysR_HTH_N"/>
</dbReference>
<dbReference type="Pfam" id="PF03466">
    <property type="entry name" value="LysR_substrate"/>
    <property type="match status" value="1"/>
</dbReference>
<keyword evidence="2" id="KW-0805">Transcription regulation</keyword>
<evidence type="ECO:0000259" key="6">
    <source>
        <dbReference type="PROSITE" id="PS50931"/>
    </source>
</evidence>
<dbReference type="SUPFAM" id="SSF46785">
    <property type="entry name" value="Winged helix' DNA-binding domain"/>
    <property type="match status" value="1"/>
</dbReference>
<dbReference type="PANTHER" id="PTHR30126">
    <property type="entry name" value="HTH-TYPE TRANSCRIPTIONAL REGULATOR"/>
    <property type="match status" value="1"/>
</dbReference>
<evidence type="ECO:0000313" key="7">
    <source>
        <dbReference type="EMBL" id="MCK8676014.1"/>
    </source>
</evidence>
<evidence type="ECO:0000256" key="1">
    <source>
        <dbReference type="ARBA" id="ARBA00009437"/>
    </source>
</evidence>
<dbReference type="Gene3D" id="3.40.190.290">
    <property type="match status" value="1"/>
</dbReference>
<dbReference type="EMBL" id="JALPTH010000001">
    <property type="protein sequence ID" value="MCK8676014.1"/>
    <property type="molecule type" value="Genomic_DNA"/>
</dbReference>
<evidence type="ECO:0000256" key="4">
    <source>
        <dbReference type="ARBA" id="ARBA00023163"/>
    </source>
</evidence>
<keyword evidence="4" id="KW-0804">Transcription</keyword>
<dbReference type="Proteomes" id="UP001522868">
    <property type="component" value="Unassembled WGS sequence"/>
</dbReference>